<dbReference type="EMBL" id="QZEY01000016">
    <property type="protein sequence ID" value="RJL24210.1"/>
    <property type="molecule type" value="Genomic_DNA"/>
</dbReference>
<comment type="caution">
    <text evidence="3">The sequence shown here is derived from an EMBL/GenBank/DDBJ whole genome shotgun (WGS) entry which is preliminary data.</text>
</comment>
<dbReference type="Proteomes" id="UP000265768">
    <property type="component" value="Unassembled WGS sequence"/>
</dbReference>
<gene>
    <name evidence="3" type="ORF">D5H75_30695</name>
</gene>
<keyword evidence="4" id="KW-1185">Reference proteome</keyword>
<dbReference type="Pfam" id="PF00857">
    <property type="entry name" value="Isochorismatase"/>
    <property type="match status" value="1"/>
</dbReference>
<dbReference type="CDD" id="cd00431">
    <property type="entry name" value="cysteine_hydrolases"/>
    <property type="match status" value="1"/>
</dbReference>
<accession>A0A3A4ADT5</accession>
<name>A0A3A4ADT5_9ACTN</name>
<dbReference type="PANTHER" id="PTHR43540:SF7">
    <property type="entry name" value="ISOCHORISMATASE FAMILY PROTEIN YECD"/>
    <property type="match status" value="1"/>
</dbReference>
<evidence type="ECO:0000313" key="3">
    <source>
        <dbReference type="EMBL" id="RJL24210.1"/>
    </source>
</evidence>
<dbReference type="Gene3D" id="3.40.50.850">
    <property type="entry name" value="Isochorismatase-like"/>
    <property type="match status" value="1"/>
</dbReference>
<dbReference type="InterPro" id="IPR036380">
    <property type="entry name" value="Isochorismatase-like_sf"/>
</dbReference>
<dbReference type="InterPro" id="IPR000868">
    <property type="entry name" value="Isochorismatase-like_dom"/>
</dbReference>
<evidence type="ECO:0000313" key="4">
    <source>
        <dbReference type="Proteomes" id="UP000265768"/>
    </source>
</evidence>
<protein>
    <submittedName>
        <fullName evidence="3">Isochorismatase family protein</fullName>
    </submittedName>
</protein>
<proteinExistence type="predicted"/>
<evidence type="ECO:0000256" key="1">
    <source>
        <dbReference type="ARBA" id="ARBA00022801"/>
    </source>
</evidence>
<reference evidence="3 4" key="1">
    <citation type="submission" date="2018-09" db="EMBL/GenBank/DDBJ databases">
        <title>YIM 75507 draft genome.</title>
        <authorList>
            <person name="Tang S."/>
            <person name="Feng Y."/>
        </authorList>
    </citation>
    <scope>NUCLEOTIDE SEQUENCE [LARGE SCALE GENOMIC DNA]</scope>
    <source>
        <strain evidence="3 4">YIM 75507</strain>
    </source>
</reference>
<dbReference type="GO" id="GO:0016787">
    <property type="term" value="F:hydrolase activity"/>
    <property type="evidence" value="ECO:0007669"/>
    <property type="project" value="UniProtKB-KW"/>
</dbReference>
<dbReference type="OrthoDB" id="9814140at2"/>
<dbReference type="AlphaFoldDB" id="A0A3A4ADT5"/>
<dbReference type="RefSeq" id="WP_119930065.1">
    <property type="nucleotide sequence ID" value="NZ_QZEY01000016.1"/>
</dbReference>
<keyword evidence="1" id="KW-0378">Hydrolase</keyword>
<organism evidence="3 4">
    <name type="scientific">Bailinhaonella thermotolerans</name>
    <dbReference type="NCBI Taxonomy" id="1070861"/>
    <lineage>
        <taxon>Bacteria</taxon>
        <taxon>Bacillati</taxon>
        <taxon>Actinomycetota</taxon>
        <taxon>Actinomycetes</taxon>
        <taxon>Streptosporangiales</taxon>
        <taxon>Streptosporangiaceae</taxon>
        <taxon>Bailinhaonella</taxon>
    </lineage>
</organism>
<evidence type="ECO:0000259" key="2">
    <source>
        <dbReference type="Pfam" id="PF00857"/>
    </source>
</evidence>
<dbReference type="SUPFAM" id="SSF52499">
    <property type="entry name" value="Isochorismatase-like hydrolases"/>
    <property type="match status" value="1"/>
</dbReference>
<dbReference type="InterPro" id="IPR050272">
    <property type="entry name" value="Isochorismatase-like_hydrls"/>
</dbReference>
<dbReference type="PANTHER" id="PTHR43540">
    <property type="entry name" value="PEROXYUREIDOACRYLATE/UREIDOACRYLATE AMIDOHYDROLASE-RELATED"/>
    <property type="match status" value="1"/>
</dbReference>
<feature type="domain" description="Isochorismatase-like" evidence="2">
    <location>
        <begin position="4"/>
        <end position="160"/>
    </location>
</feature>
<sequence length="165" mass="17725">MTRALVLIDLQPRIVALSLAPHTGDDVVRRAFRLAEAHRAAGLPVVLVRTDRPGVPEQPPGSELVEGLAQPGDVIVVKHTIGGFHETDLHERLQEAGAATLAFAGIVTNMGVESTARAASDHDYELEFVSDAMSGFTAEEHDLAVNRVFPRFGTVLTTDELIAKL</sequence>